<evidence type="ECO:0000256" key="2">
    <source>
        <dbReference type="ARBA" id="ARBA00022490"/>
    </source>
</evidence>
<keyword evidence="5" id="KW-1133">Transmembrane helix</keyword>
<comment type="subcellular location">
    <subcellularLocation>
        <location evidence="1">Cytoplasm</location>
    </subcellularLocation>
</comment>
<dbReference type="Gene3D" id="2.20.70.10">
    <property type="match status" value="2"/>
</dbReference>
<dbReference type="Pfam" id="PF00397">
    <property type="entry name" value="WW"/>
    <property type="match status" value="2"/>
</dbReference>
<feature type="domain" description="WW" evidence="6">
    <location>
        <begin position="56"/>
        <end position="89"/>
    </location>
</feature>
<evidence type="ECO:0000256" key="3">
    <source>
        <dbReference type="ARBA" id="ARBA00022553"/>
    </source>
</evidence>
<name>A0A821M3N8_9NEOP</name>
<dbReference type="AlphaFoldDB" id="A0A821M3N8"/>
<dbReference type="OrthoDB" id="2020426at2759"/>
<reference evidence="7" key="1">
    <citation type="submission" date="2021-02" db="EMBL/GenBank/DDBJ databases">
        <authorList>
            <person name="Steward A R."/>
        </authorList>
    </citation>
    <scope>NUCLEOTIDE SEQUENCE</scope>
</reference>
<keyword evidence="5" id="KW-0472">Membrane</keyword>
<dbReference type="PROSITE" id="PS50020">
    <property type="entry name" value="WW_DOMAIN_2"/>
    <property type="match status" value="2"/>
</dbReference>
<keyword evidence="2" id="KW-0963">Cytoplasm</keyword>
<dbReference type="PANTHER" id="PTHR14791:SF29">
    <property type="entry name" value="PROTEIN KIBRA"/>
    <property type="match status" value="1"/>
</dbReference>
<dbReference type="SMART" id="SM00456">
    <property type="entry name" value="WW"/>
    <property type="match status" value="2"/>
</dbReference>
<dbReference type="InterPro" id="IPR051105">
    <property type="entry name" value="WWC/KIBRA_Hippo_Reg"/>
</dbReference>
<dbReference type="CDD" id="cd00201">
    <property type="entry name" value="WW"/>
    <property type="match status" value="2"/>
</dbReference>
<dbReference type="PANTHER" id="PTHR14791">
    <property type="entry name" value="BOMB/KIRA PROTEINS"/>
    <property type="match status" value="1"/>
</dbReference>
<dbReference type="EMBL" id="CAJOBZ010000002">
    <property type="protein sequence ID" value="CAF4762318.1"/>
    <property type="molecule type" value="Genomic_DNA"/>
</dbReference>
<evidence type="ECO:0000256" key="4">
    <source>
        <dbReference type="ARBA" id="ARBA00022737"/>
    </source>
</evidence>
<dbReference type="PROSITE" id="PS01159">
    <property type="entry name" value="WW_DOMAIN_1"/>
    <property type="match status" value="1"/>
</dbReference>
<organism evidence="7 8">
    <name type="scientific">Pieris macdunnoughi</name>
    <dbReference type="NCBI Taxonomy" id="345717"/>
    <lineage>
        <taxon>Eukaryota</taxon>
        <taxon>Metazoa</taxon>
        <taxon>Ecdysozoa</taxon>
        <taxon>Arthropoda</taxon>
        <taxon>Hexapoda</taxon>
        <taxon>Insecta</taxon>
        <taxon>Pterygota</taxon>
        <taxon>Neoptera</taxon>
        <taxon>Endopterygota</taxon>
        <taxon>Lepidoptera</taxon>
        <taxon>Glossata</taxon>
        <taxon>Ditrysia</taxon>
        <taxon>Papilionoidea</taxon>
        <taxon>Pieridae</taxon>
        <taxon>Pierinae</taxon>
        <taxon>Pieris</taxon>
    </lineage>
</organism>
<dbReference type="GO" id="GO:0046621">
    <property type="term" value="P:negative regulation of organ growth"/>
    <property type="evidence" value="ECO:0007669"/>
    <property type="project" value="TreeGrafter"/>
</dbReference>
<gene>
    <name evidence="7" type="ORF">PMACD_LOCUS1376</name>
</gene>
<dbReference type="GO" id="GO:0035330">
    <property type="term" value="P:regulation of hippo signaling"/>
    <property type="evidence" value="ECO:0007669"/>
    <property type="project" value="TreeGrafter"/>
</dbReference>
<accession>A0A821M3N8</accession>
<keyword evidence="3" id="KW-0597">Phosphoprotein</keyword>
<protein>
    <recommendedName>
        <fullName evidence="6">WW domain-containing protein</fullName>
    </recommendedName>
</protein>
<dbReference type="GO" id="GO:0019900">
    <property type="term" value="F:kinase binding"/>
    <property type="evidence" value="ECO:0007669"/>
    <property type="project" value="TreeGrafter"/>
</dbReference>
<dbReference type="Proteomes" id="UP000663880">
    <property type="component" value="Unassembled WGS sequence"/>
</dbReference>
<dbReference type="GO" id="GO:0006355">
    <property type="term" value="P:regulation of DNA-templated transcription"/>
    <property type="evidence" value="ECO:0007669"/>
    <property type="project" value="TreeGrafter"/>
</dbReference>
<dbReference type="FunFam" id="2.20.70.10:FF:000001">
    <property type="entry name" value="Membrane-associated guanylate kinase, WW and PDZ domain-containing protein 1"/>
    <property type="match status" value="1"/>
</dbReference>
<dbReference type="SUPFAM" id="SSF51045">
    <property type="entry name" value="WW domain"/>
    <property type="match status" value="2"/>
</dbReference>
<proteinExistence type="predicted"/>
<sequence>MPRRRNGEIPLPDGWDYARDFDGKLYFIDHNSRKTTWIDPRDSLTKPQSFADCIGNELPLGWEEAYDPQIGPYYINHVNQVTQLEDPRLEWLSIQEAMLRDYLHTAQEALEFRSLAFCTPSTLGFLAMFPFTIAFMHIDKKSLGPESTKSNTPIQLRVLTRVYR</sequence>
<evidence type="ECO:0000256" key="5">
    <source>
        <dbReference type="SAM" id="Phobius"/>
    </source>
</evidence>
<dbReference type="GO" id="GO:0016477">
    <property type="term" value="P:cell migration"/>
    <property type="evidence" value="ECO:0007669"/>
    <property type="project" value="TreeGrafter"/>
</dbReference>
<comment type="caution">
    <text evidence="7">The sequence shown here is derived from an EMBL/GenBank/DDBJ whole genome shotgun (WGS) entry which is preliminary data.</text>
</comment>
<keyword evidence="8" id="KW-1185">Reference proteome</keyword>
<dbReference type="GO" id="GO:0060090">
    <property type="term" value="F:molecular adaptor activity"/>
    <property type="evidence" value="ECO:0007669"/>
    <property type="project" value="TreeGrafter"/>
</dbReference>
<evidence type="ECO:0000259" key="6">
    <source>
        <dbReference type="PROSITE" id="PS50020"/>
    </source>
</evidence>
<feature type="transmembrane region" description="Helical" evidence="5">
    <location>
        <begin position="115"/>
        <end position="138"/>
    </location>
</feature>
<dbReference type="InterPro" id="IPR036020">
    <property type="entry name" value="WW_dom_sf"/>
</dbReference>
<evidence type="ECO:0000313" key="8">
    <source>
        <dbReference type="Proteomes" id="UP000663880"/>
    </source>
</evidence>
<evidence type="ECO:0000256" key="1">
    <source>
        <dbReference type="ARBA" id="ARBA00004496"/>
    </source>
</evidence>
<feature type="domain" description="WW" evidence="6">
    <location>
        <begin position="9"/>
        <end position="42"/>
    </location>
</feature>
<dbReference type="InterPro" id="IPR001202">
    <property type="entry name" value="WW_dom"/>
</dbReference>
<dbReference type="GO" id="GO:0005737">
    <property type="term" value="C:cytoplasm"/>
    <property type="evidence" value="ECO:0007669"/>
    <property type="project" value="UniProtKB-SubCell"/>
</dbReference>
<keyword evidence="5" id="KW-0812">Transmembrane</keyword>
<keyword evidence="4" id="KW-0677">Repeat</keyword>
<evidence type="ECO:0000313" key="7">
    <source>
        <dbReference type="EMBL" id="CAF4762318.1"/>
    </source>
</evidence>